<evidence type="ECO:0000259" key="2">
    <source>
        <dbReference type="Pfam" id="PF13649"/>
    </source>
</evidence>
<dbReference type="Proteomes" id="UP001524642">
    <property type="component" value="Unassembled WGS sequence"/>
</dbReference>
<reference evidence="3 4" key="1">
    <citation type="submission" date="2022-06" db="EMBL/GenBank/DDBJ databases">
        <title>Roseomonas CN29.</title>
        <authorList>
            <person name="Cheng Y."/>
            <person name="He X."/>
        </authorList>
    </citation>
    <scope>NUCLEOTIDE SEQUENCE [LARGE SCALE GENOMIC DNA]</scope>
    <source>
        <strain evidence="3 4">CN29</strain>
    </source>
</reference>
<accession>A0ABT1XBD9</accession>
<dbReference type="InterPro" id="IPR041698">
    <property type="entry name" value="Methyltransf_25"/>
</dbReference>
<dbReference type="GO" id="GO:0008168">
    <property type="term" value="F:methyltransferase activity"/>
    <property type="evidence" value="ECO:0007669"/>
    <property type="project" value="UniProtKB-KW"/>
</dbReference>
<dbReference type="RefSeq" id="WP_257718882.1">
    <property type="nucleotide sequence ID" value="NZ_JANJOU010000031.1"/>
</dbReference>
<dbReference type="GO" id="GO:0032259">
    <property type="term" value="P:methylation"/>
    <property type="evidence" value="ECO:0007669"/>
    <property type="project" value="UniProtKB-KW"/>
</dbReference>
<comment type="caution">
    <text evidence="3">The sequence shown here is derived from an EMBL/GenBank/DDBJ whole genome shotgun (WGS) entry which is preliminary data.</text>
</comment>
<protein>
    <submittedName>
        <fullName evidence="3">Class I SAM-dependent methyltransferase</fullName>
    </submittedName>
</protein>
<dbReference type="CDD" id="cd02440">
    <property type="entry name" value="AdoMet_MTases"/>
    <property type="match status" value="1"/>
</dbReference>
<keyword evidence="4" id="KW-1185">Reference proteome</keyword>
<dbReference type="Pfam" id="PF13649">
    <property type="entry name" value="Methyltransf_25"/>
    <property type="match status" value="1"/>
</dbReference>
<proteinExistence type="predicted"/>
<evidence type="ECO:0000313" key="3">
    <source>
        <dbReference type="EMBL" id="MCR0985229.1"/>
    </source>
</evidence>
<organism evidence="3 4">
    <name type="scientific">Roseomonas populi</name>
    <dbReference type="NCBI Taxonomy" id="3121582"/>
    <lineage>
        <taxon>Bacteria</taxon>
        <taxon>Pseudomonadati</taxon>
        <taxon>Pseudomonadota</taxon>
        <taxon>Alphaproteobacteria</taxon>
        <taxon>Acetobacterales</taxon>
        <taxon>Roseomonadaceae</taxon>
        <taxon>Roseomonas</taxon>
    </lineage>
</organism>
<dbReference type="EMBL" id="JANJOU010000031">
    <property type="protein sequence ID" value="MCR0985229.1"/>
    <property type="molecule type" value="Genomic_DNA"/>
</dbReference>
<feature type="domain" description="Methyltransferase" evidence="2">
    <location>
        <begin position="150"/>
        <end position="244"/>
    </location>
</feature>
<evidence type="ECO:0000313" key="4">
    <source>
        <dbReference type="Proteomes" id="UP001524642"/>
    </source>
</evidence>
<keyword evidence="1" id="KW-0808">Transferase</keyword>
<dbReference type="InterPro" id="IPR029063">
    <property type="entry name" value="SAM-dependent_MTases_sf"/>
</dbReference>
<sequence length="339" mass="37901">MATREDVLACYRYIFGREPESETALNAHVFDGESLDQLRARFFGSEEFLQKTRISMHRPPRPLPYVVPPLKVEDRASPEVLRRLMEKTAAYWTAIGVQAPHWSVLTSEIYRPERIEGTKEHFYNTGRDDLNLIRACLRRARVPLDSVGTVLEYGCGVGRVTLHLARKFPRVIACDISRPHLDLAAAHLTEVGAPAAQYEHLGPDRLHPDVRCDLWFSRIVLQHNPPPVIAAILQRAFASLNPGGTAVFQVPTYRVDYAFRTEEYLAGPLGQHMEMHVLPQPAIFALADAGGCRPVEVREDTRVVSGDVDKWLSNLFVFRKAGTPVPRPVSGPLSGPVSG</sequence>
<dbReference type="Gene3D" id="3.40.50.150">
    <property type="entry name" value="Vaccinia Virus protein VP39"/>
    <property type="match status" value="1"/>
</dbReference>
<gene>
    <name evidence="3" type="ORF">NRP21_24565</name>
</gene>
<keyword evidence="3" id="KW-0489">Methyltransferase</keyword>
<dbReference type="SUPFAM" id="SSF53335">
    <property type="entry name" value="S-adenosyl-L-methionine-dependent methyltransferases"/>
    <property type="match status" value="1"/>
</dbReference>
<name>A0ABT1XBD9_9PROT</name>
<dbReference type="PANTHER" id="PTHR43861">
    <property type="entry name" value="TRANS-ACONITATE 2-METHYLTRANSFERASE-RELATED"/>
    <property type="match status" value="1"/>
</dbReference>
<evidence type="ECO:0000256" key="1">
    <source>
        <dbReference type="ARBA" id="ARBA00022679"/>
    </source>
</evidence>